<dbReference type="GO" id="GO:0006310">
    <property type="term" value="P:DNA recombination"/>
    <property type="evidence" value="ECO:0007669"/>
    <property type="project" value="UniProtKB-KW"/>
</dbReference>
<dbReference type="KEGG" id="mefw:F1737_04525"/>
<dbReference type="AlphaFoldDB" id="A0AA97I407"/>
<gene>
    <name evidence="3" type="ORF">F1737_04525</name>
</gene>
<dbReference type="GO" id="GO:0015074">
    <property type="term" value="P:DNA integration"/>
    <property type="evidence" value="ECO:0007669"/>
    <property type="project" value="InterPro"/>
</dbReference>
<dbReference type="EMBL" id="CP043875">
    <property type="protein sequence ID" value="WOF16019.1"/>
    <property type="molecule type" value="Genomic_DNA"/>
</dbReference>
<dbReference type="Proteomes" id="UP001301797">
    <property type="component" value="Chromosome"/>
</dbReference>
<dbReference type="SUPFAM" id="SSF56349">
    <property type="entry name" value="DNA breaking-rejoining enzymes"/>
    <property type="match status" value="1"/>
</dbReference>
<dbReference type="PANTHER" id="PTHR30349">
    <property type="entry name" value="PHAGE INTEGRASE-RELATED"/>
    <property type="match status" value="1"/>
</dbReference>
<dbReference type="InterPro" id="IPR013762">
    <property type="entry name" value="Integrase-like_cat_sf"/>
</dbReference>
<dbReference type="InterPro" id="IPR002104">
    <property type="entry name" value="Integrase_catalytic"/>
</dbReference>
<keyword evidence="1" id="KW-0233">DNA recombination</keyword>
<dbReference type="InterPro" id="IPR050090">
    <property type="entry name" value="Tyrosine_recombinase_XerCD"/>
</dbReference>
<organism evidence="3 4">
    <name type="scientific">Methanochimaera problematica</name>
    <dbReference type="NCBI Taxonomy" id="2609417"/>
    <lineage>
        <taxon>Archaea</taxon>
        <taxon>Methanobacteriati</taxon>
        <taxon>Methanobacteriota</taxon>
        <taxon>Stenosarchaea group</taxon>
        <taxon>Methanomicrobia</taxon>
        <taxon>Methanomicrobiales</taxon>
        <taxon>Methanomicrobiaceae</taxon>
        <taxon>Methanochimaera</taxon>
    </lineage>
</organism>
<dbReference type="InterPro" id="IPR011010">
    <property type="entry name" value="DNA_brk_join_enz"/>
</dbReference>
<evidence type="ECO:0000259" key="2">
    <source>
        <dbReference type="Pfam" id="PF00589"/>
    </source>
</evidence>
<dbReference type="PANTHER" id="PTHR30349:SF87">
    <property type="entry name" value="TRANSPOSASE A"/>
    <property type="match status" value="1"/>
</dbReference>
<evidence type="ECO:0000313" key="4">
    <source>
        <dbReference type="Proteomes" id="UP001301797"/>
    </source>
</evidence>
<evidence type="ECO:0000313" key="3">
    <source>
        <dbReference type="EMBL" id="WOF16019.1"/>
    </source>
</evidence>
<dbReference type="Pfam" id="PF00589">
    <property type="entry name" value="Phage_integrase"/>
    <property type="match status" value="1"/>
</dbReference>
<reference evidence="3 4" key="1">
    <citation type="submission" date="2019-09" db="EMBL/GenBank/DDBJ databases">
        <title>The complete genome of Methanoplanus sp. FWC-SCC4.</title>
        <authorList>
            <person name="Chen S.-C."/>
            <person name="Zhou Y.-Z."/>
            <person name="Lai M.-C."/>
        </authorList>
    </citation>
    <scope>NUCLEOTIDE SEQUENCE [LARGE SCALE GENOMIC DNA]</scope>
    <source>
        <strain evidence="3 4">FWC-SCC4</strain>
    </source>
</reference>
<name>A0AA97I407_9EURY</name>
<feature type="domain" description="Tyr recombinase" evidence="2">
    <location>
        <begin position="158"/>
        <end position="322"/>
    </location>
</feature>
<sequence>MKNKNNVIKIKRAFHTSEEKALSNLKRAYREAENSGRISSDDRKLIETFLAEKSNELHISTQRKIKIARSLFLWRDYIGEFRDSTYADLSLAIDEMKSRKTEKGTSYKQNTLRDHIGFIKRFYLWLEEEEIVDIPEKKLRRINPPGKDKMTKTVNDILKHREVMAIINACKNSRDRALISVMYEGAFRSGEIGELTWGDVEFRDTGLVVNTKFKTGIARRILLANSTNYLASWKDDYPYEITPEMPVFLTFVNNSPKEKPGERDPERPVHKSLTYAGLRKQIKILVERAEIKHNVTTHTFRHSRITHLVQAGYPESYIKKMCWGTITTDQLATYLHLDDKYMDDTFYHYEGIKPPERKDEVLLEAIQCPRCYAVNGFSTKFCRKCGLALNDKTALEMEEVMSFIQQAITAKARENPEELGRIIQQFSSA</sequence>
<keyword evidence="4" id="KW-1185">Reference proteome</keyword>
<accession>A0AA97I407</accession>
<protein>
    <submittedName>
        <fullName evidence="3">Tyrosine-type recombinase/integrase</fullName>
    </submittedName>
</protein>
<dbReference type="GO" id="GO:0003677">
    <property type="term" value="F:DNA binding"/>
    <property type="evidence" value="ECO:0007669"/>
    <property type="project" value="InterPro"/>
</dbReference>
<proteinExistence type="predicted"/>
<dbReference type="Gene3D" id="1.10.443.10">
    <property type="entry name" value="Intergrase catalytic core"/>
    <property type="match status" value="1"/>
</dbReference>
<evidence type="ECO:0000256" key="1">
    <source>
        <dbReference type="ARBA" id="ARBA00023172"/>
    </source>
</evidence>